<evidence type="ECO:0000256" key="4">
    <source>
        <dbReference type="ARBA" id="ARBA00022490"/>
    </source>
</evidence>
<keyword evidence="5" id="KW-0235">DNA replication</keyword>
<dbReference type="InterPro" id="IPR002939">
    <property type="entry name" value="DnaJ_C"/>
</dbReference>
<dbReference type="GO" id="GO:0009408">
    <property type="term" value="P:response to heat"/>
    <property type="evidence" value="ECO:0007669"/>
    <property type="project" value="InterPro"/>
</dbReference>
<dbReference type="GO" id="GO:0005524">
    <property type="term" value="F:ATP binding"/>
    <property type="evidence" value="ECO:0007669"/>
    <property type="project" value="InterPro"/>
</dbReference>
<dbReference type="GO" id="GO:0051082">
    <property type="term" value="F:unfolded protein binding"/>
    <property type="evidence" value="ECO:0007669"/>
    <property type="project" value="InterPro"/>
</dbReference>
<dbReference type="HAMAP" id="MF_01152">
    <property type="entry name" value="DnaJ"/>
    <property type="match status" value="1"/>
</dbReference>
<dbReference type="FunFam" id="2.60.260.20:FF:000004">
    <property type="entry name" value="Molecular chaperone DnaJ"/>
    <property type="match status" value="1"/>
</dbReference>
<dbReference type="SUPFAM" id="SSF49493">
    <property type="entry name" value="HSP40/DnaJ peptide-binding domain"/>
    <property type="match status" value="2"/>
</dbReference>
<dbReference type="Pfam" id="PF01556">
    <property type="entry name" value="DnaJ_C"/>
    <property type="match status" value="1"/>
</dbReference>
<evidence type="ECO:0000256" key="6">
    <source>
        <dbReference type="ARBA" id="ARBA00022723"/>
    </source>
</evidence>
<dbReference type="NCBIfam" id="NF008035">
    <property type="entry name" value="PRK10767.1"/>
    <property type="match status" value="1"/>
</dbReference>
<dbReference type="GO" id="GO:0006260">
    <property type="term" value="P:DNA replication"/>
    <property type="evidence" value="ECO:0007669"/>
    <property type="project" value="UniProtKB-KW"/>
</dbReference>
<dbReference type="FunFam" id="2.10.230.10:FF:000002">
    <property type="entry name" value="Molecular chaperone DnaJ"/>
    <property type="match status" value="1"/>
</dbReference>
<dbReference type="GO" id="GO:0031072">
    <property type="term" value="F:heat shock protein binding"/>
    <property type="evidence" value="ECO:0007669"/>
    <property type="project" value="InterPro"/>
</dbReference>
<dbReference type="PROSITE" id="PS00636">
    <property type="entry name" value="DNAJ_1"/>
    <property type="match status" value="1"/>
</dbReference>
<dbReference type="Pfam" id="PF00226">
    <property type="entry name" value="DnaJ"/>
    <property type="match status" value="1"/>
</dbReference>
<dbReference type="GO" id="GO:0042026">
    <property type="term" value="P:protein refolding"/>
    <property type="evidence" value="ECO:0007669"/>
    <property type="project" value="TreeGrafter"/>
</dbReference>
<comment type="subunit">
    <text evidence="3">Homodimer.</text>
</comment>
<evidence type="ECO:0000256" key="10">
    <source>
        <dbReference type="ARBA" id="ARBA00023016"/>
    </source>
</evidence>
<evidence type="ECO:0000256" key="9">
    <source>
        <dbReference type="ARBA" id="ARBA00022833"/>
    </source>
</evidence>
<dbReference type="InterPro" id="IPR001305">
    <property type="entry name" value="HSP_DnaJ_Cys-rich_dom"/>
</dbReference>
<keyword evidence="4" id="KW-0963">Cytoplasm</keyword>
<dbReference type="Gene3D" id="2.10.230.10">
    <property type="entry name" value="Heat shock protein DnaJ, cysteine-rich domain"/>
    <property type="match status" value="1"/>
</dbReference>
<keyword evidence="9" id="KW-0862">Zinc</keyword>
<evidence type="ECO:0000256" key="2">
    <source>
        <dbReference type="ARBA" id="ARBA00004496"/>
    </source>
</evidence>
<dbReference type="AlphaFoldDB" id="A0A381PW21"/>
<dbReference type="CDD" id="cd10747">
    <property type="entry name" value="DnaJ_C"/>
    <property type="match status" value="1"/>
</dbReference>
<dbReference type="SUPFAM" id="SSF57938">
    <property type="entry name" value="DnaJ/Hsp40 cysteine-rich domain"/>
    <property type="match status" value="1"/>
</dbReference>
<dbReference type="Gene3D" id="2.60.260.20">
    <property type="entry name" value="Urease metallochaperone UreE, N-terminal domain"/>
    <property type="match status" value="2"/>
</dbReference>
<dbReference type="EMBL" id="UINC01001085">
    <property type="protein sequence ID" value="SUZ70257.1"/>
    <property type="molecule type" value="Genomic_DNA"/>
</dbReference>
<dbReference type="SUPFAM" id="SSF46565">
    <property type="entry name" value="Chaperone J-domain"/>
    <property type="match status" value="1"/>
</dbReference>
<evidence type="ECO:0000313" key="14">
    <source>
        <dbReference type="EMBL" id="SUZ70257.1"/>
    </source>
</evidence>
<keyword evidence="8" id="KW-0863">Zinc-finger</keyword>
<comment type="subcellular location">
    <subcellularLocation>
        <location evidence="2">Cytoplasm</location>
    </subcellularLocation>
</comment>
<evidence type="ECO:0000256" key="5">
    <source>
        <dbReference type="ARBA" id="ARBA00022705"/>
    </source>
</evidence>
<evidence type="ECO:0000256" key="3">
    <source>
        <dbReference type="ARBA" id="ARBA00011738"/>
    </source>
</evidence>
<dbReference type="CDD" id="cd10719">
    <property type="entry name" value="DnaJ_zf"/>
    <property type="match status" value="1"/>
</dbReference>
<evidence type="ECO:0000259" key="12">
    <source>
        <dbReference type="PROSITE" id="PS50076"/>
    </source>
</evidence>
<dbReference type="PANTHER" id="PTHR43096:SF48">
    <property type="entry name" value="CHAPERONE PROTEIN DNAJ"/>
    <property type="match status" value="1"/>
</dbReference>
<organism evidence="14">
    <name type="scientific">marine metagenome</name>
    <dbReference type="NCBI Taxonomy" id="408172"/>
    <lineage>
        <taxon>unclassified sequences</taxon>
        <taxon>metagenomes</taxon>
        <taxon>ecological metagenomes</taxon>
    </lineage>
</organism>
<comment type="cofactor">
    <cofactor evidence="1">
        <name>Zn(2+)</name>
        <dbReference type="ChEBI" id="CHEBI:29105"/>
    </cofactor>
</comment>
<dbReference type="PROSITE" id="PS50076">
    <property type="entry name" value="DNAJ_2"/>
    <property type="match status" value="1"/>
</dbReference>
<dbReference type="PRINTS" id="PR00625">
    <property type="entry name" value="JDOMAIN"/>
</dbReference>
<name>A0A381PW21_9ZZZZ</name>
<evidence type="ECO:0000256" key="8">
    <source>
        <dbReference type="ARBA" id="ARBA00022771"/>
    </source>
</evidence>
<dbReference type="InterPro" id="IPR036410">
    <property type="entry name" value="HSP_DnaJ_Cys-rich_dom_sf"/>
</dbReference>
<evidence type="ECO:0000259" key="13">
    <source>
        <dbReference type="PROSITE" id="PS51188"/>
    </source>
</evidence>
<dbReference type="GO" id="GO:0005737">
    <property type="term" value="C:cytoplasm"/>
    <property type="evidence" value="ECO:0007669"/>
    <property type="project" value="UniProtKB-SubCell"/>
</dbReference>
<dbReference type="GO" id="GO:0008270">
    <property type="term" value="F:zinc ion binding"/>
    <property type="evidence" value="ECO:0007669"/>
    <property type="project" value="UniProtKB-KW"/>
</dbReference>
<dbReference type="NCBIfam" id="TIGR02349">
    <property type="entry name" value="DnaJ_bact"/>
    <property type="match status" value="1"/>
</dbReference>
<dbReference type="Gene3D" id="1.10.287.110">
    <property type="entry name" value="DnaJ domain"/>
    <property type="match status" value="1"/>
</dbReference>
<dbReference type="InterPro" id="IPR012724">
    <property type="entry name" value="DnaJ"/>
</dbReference>
<keyword evidence="6" id="KW-0479">Metal-binding</keyword>
<dbReference type="PANTHER" id="PTHR43096">
    <property type="entry name" value="DNAJ HOMOLOG 1, MITOCHONDRIAL-RELATED"/>
    <property type="match status" value="1"/>
</dbReference>
<keyword evidence="10" id="KW-0346">Stress response</keyword>
<protein>
    <recommendedName>
        <fullName evidence="15">J domain-containing protein</fullName>
    </recommendedName>
</protein>
<dbReference type="CDD" id="cd06257">
    <property type="entry name" value="DnaJ"/>
    <property type="match status" value="1"/>
</dbReference>
<dbReference type="PROSITE" id="PS51188">
    <property type="entry name" value="ZF_CR"/>
    <property type="match status" value="1"/>
</dbReference>
<proteinExistence type="inferred from homology"/>
<dbReference type="Pfam" id="PF00684">
    <property type="entry name" value="DnaJ_CXXCXGXG"/>
    <property type="match status" value="1"/>
</dbReference>
<keyword evidence="7" id="KW-0677">Repeat</keyword>
<keyword evidence="11" id="KW-0143">Chaperone</keyword>
<sequence>MSKQNYYKTLGVQKNSSDAEIKKAYRKLAMKYHPDRNPGDTTSEHKFKEAKEAYEVLSNAQKRTAYDQFGHEGLNAQGGMGGGFNSGDAFNDIFGDMFGDIFGNSRGQRRQHSAQRGSDLRYELDLDLEQAVFGETIKINIPSLATCSSCDGSGAKKGTRASSCQRCDGRGSVRVQQGFFTLQQGCPDCRGTGETIKDPCLDCSGSGRVQKERTISIKIPPGVDHDDRIRLSNEGEAGIKGGPSGDLYVDIKLRKHPIFKREGRHLMCEVPLSFSKATLGGTIEVPTIDGAVNLSIPSETQSGKVFRLRGKGVKSYRDRTTGDLFCSIQIETPVNLNNEQKNILKTFEESINSSKKEHRPNKNKWSESVKSFFNRLGI</sequence>
<evidence type="ECO:0008006" key="15">
    <source>
        <dbReference type="Google" id="ProtNLM"/>
    </source>
</evidence>
<dbReference type="InterPro" id="IPR018253">
    <property type="entry name" value="DnaJ_domain_CS"/>
</dbReference>
<dbReference type="FunFam" id="1.10.287.110:FF:000034">
    <property type="entry name" value="Chaperone protein DnaJ"/>
    <property type="match status" value="1"/>
</dbReference>
<feature type="domain" description="CR-type" evidence="13">
    <location>
        <begin position="134"/>
        <end position="212"/>
    </location>
</feature>
<dbReference type="SMART" id="SM00271">
    <property type="entry name" value="DnaJ"/>
    <property type="match status" value="1"/>
</dbReference>
<feature type="domain" description="J" evidence="12">
    <location>
        <begin position="5"/>
        <end position="70"/>
    </location>
</feature>
<evidence type="ECO:0000256" key="11">
    <source>
        <dbReference type="ARBA" id="ARBA00023186"/>
    </source>
</evidence>
<dbReference type="InterPro" id="IPR036869">
    <property type="entry name" value="J_dom_sf"/>
</dbReference>
<dbReference type="InterPro" id="IPR008971">
    <property type="entry name" value="HSP40/DnaJ_pept-bd"/>
</dbReference>
<evidence type="ECO:0000256" key="1">
    <source>
        <dbReference type="ARBA" id="ARBA00001947"/>
    </source>
</evidence>
<gene>
    <name evidence="14" type="ORF">METZ01_LOCUS23111</name>
</gene>
<evidence type="ECO:0000256" key="7">
    <source>
        <dbReference type="ARBA" id="ARBA00022737"/>
    </source>
</evidence>
<reference evidence="14" key="1">
    <citation type="submission" date="2018-05" db="EMBL/GenBank/DDBJ databases">
        <authorList>
            <person name="Lanie J.A."/>
            <person name="Ng W.-L."/>
            <person name="Kazmierczak K.M."/>
            <person name="Andrzejewski T.M."/>
            <person name="Davidsen T.M."/>
            <person name="Wayne K.J."/>
            <person name="Tettelin H."/>
            <person name="Glass J.I."/>
            <person name="Rusch D."/>
            <person name="Podicherti R."/>
            <person name="Tsui H.-C.T."/>
            <person name="Winkler M.E."/>
        </authorList>
    </citation>
    <scope>NUCLEOTIDE SEQUENCE</scope>
</reference>
<dbReference type="InterPro" id="IPR001623">
    <property type="entry name" value="DnaJ_domain"/>
</dbReference>
<accession>A0A381PW21</accession>